<reference evidence="1" key="1">
    <citation type="submission" date="2023-02" db="EMBL/GenBank/DDBJ databases">
        <title>Kitasatospora phosalacinea NBRC 14362.</title>
        <authorList>
            <person name="Ichikawa N."/>
            <person name="Sato H."/>
            <person name="Tonouchi N."/>
        </authorList>
    </citation>
    <scope>NUCLEOTIDE SEQUENCE</scope>
    <source>
        <strain evidence="1">NBRC 14362</strain>
    </source>
</reference>
<organism evidence="1 2">
    <name type="scientific">Kitasatospora phosalacinea</name>
    <dbReference type="NCBI Taxonomy" id="2065"/>
    <lineage>
        <taxon>Bacteria</taxon>
        <taxon>Bacillati</taxon>
        <taxon>Actinomycetota</taxon>
        <taxon>Actinomycetes</taxon>
        <taxon>Kitasatosporales</taxon>
        <taxon>Streptomycetaceae</taxon>
        <taxon>Kitasatospora</taxon>
    </lineage>
</organism>
<accession>A0A9W6ULS5</accession>
<dbReference type="OrthoDB" id="9789980at2"/>
<proteinExistence type="predicted"/>
<gene>
    <name evidence="1" type="ORF">Kpho01_04490</name>
</gene>
<comment type="caution">
    <text evidence="1">The sequence shown here is derived from an EMBL/GenBank/DDBJ whole genome shotgun (WGS) entry which is preliminary data.</text>
</comment>
<evidence type="ECO:0000313" key="2">
    <source>
        <dbReference type="Proteomes" id="UP001165143"/>
    </source>
</evidence>
<name>A0A9W6ULS5_9ACTN</name>
<dbReference type="RefSeq" id="WP_033250740.1">
    <property type="nucleotide sequence ID" value="NZ_BSRX01000002.1"/>
</dbReference>
<evidence type="ECO:0000313" key="1">
    <source>
        <dbReference type="EMBL" id="GLW52438.1"/>
    </source>
</evidence>
<sequence>MNATSTAPDPYEQWLLEALFTPGALLGAAHTYGHGPALPARLTAVEEVATVRTPSGRLAVACPWPPDDEPGVPLPVAFELAERVPPGPHRVEAAWYRAPVLFMGEVQDHPEVAAVRLRLTDAPVTRWEAAAFVPTPVGTDPGGVLDADDHGRRHFYDEHQTCAFADAAAWPELVAPFRQFAHNAIAGLPNTGRATESLRDGCFERTSSPARAADLLSFPSSGTTTWLGRAADGTPAAVLVHGALRDVDLAGPPPLG</sequence>
<evidence type="ECO:0008006" key="3">
    <source>
        <dbReference type="Google" id="ProtNLM"/>
    </source>
</evidence>
<dbReference type="EMBL" id="BSRX01000002">
    <property type="protein sequence ID" value="GLW52438.1"/>
    <property type="molecule type" value="Genomic_DNA"/>
</dbReference>
<dbReference type="Proteomes" id="UP001165143">
    <property type="component" value="Unassembled WGS sequence"/>
</dbReference>
<protein>
    <recommendedName>
        <fullName evidence="3">DUF4241 domain-containing protein</fullName>
    </recommendedName>
</protein>
<dbReference type="AlphaFoldDB" id="A0A9W6ULS5"/>